<feature type="transmembrane region" description="Helical" evidence="11">
    <location>
        <begin position="326"/>
        <end position="348"/>
    </location>
</feature>
<evidence type="ECO:0000256" key="2">
    <source>
        <dbReference type="ARBA" id="ARBA00008566"/>
    </source>
</evidence>
<dbReference type="PANTHER" id="PTHR31686:SF1">
    <property type="entry name" value="SULFITE EFFLUX PUMP SSU1"/>
    <property type="match status" value="1"/>
</dbReference>
<dbReference type="STRING" id="1262450.S3CD91"/>
<dbReference type="Pfam" id="PF03595">
    <property type="entry name" value="SLAC1"/>
    <property type="match status" value="1"/>
</dbReference>
<evidence type="ECO:0000256" key="7">
    <source>
        <dbReference type="ARBA" id="ARBA00023136"/>
    </source>
</evidence>
<dbReference type="InterPro" id="IPR004695">
    <property type="entry name" value="SLAC1/Mae1/Ssu1/TehA"/>
</dbReference>
<feature type="transmembrane region" description="Helical" evidence="11">
    <location>
        <begin position="292"/>
        <end position="314"/>
    </location>
</feature>
<feature type="transmembrane region" description="Helical" evidence="11">
    <location>
        <begin position="259"/>
        <end position="280"/>
    </location>
</feature>
<name>S3CD91_OPHP1</name>
<keyword evidence="13" id="KW-1185">Reference proteome</keyword>
<sequence length="538" mass="57897">MHTMALTPPPHPDDPMATTPESSGFFFNTLRQANTSAEHVANAPNDVRPSSSSIDTAIADPVADNPASNSTSMSEKDLEKGPDPIPQCPRAAAAAAAAAAAGASSTTPCAASTAACSSSKKRPVILPCGAMVPGGADDADSRDNHGWRRVVRNFTPSWFSVCMGTGVVSILLHNLPYNAEWVRYISIVVFCLNILLFIAFSAITLTRYIAYPEIWGVMIKHPSQSLFLGCIPMGFATIVKMMVFECARWGRGAIYLTWAFWWADVLVACACSLIIPFVIVHHHRNQLSHMTAALLLPVVPVVVSSASGSLLAEILPDRSHAVTTLVTSYILWGLGMAFSFFIMTVYFLRLQIHDLPPREVIVSVFLPIGPLGQGGFAIQQLGKVAFKLLPETGAFNGVVITGASSNESTLAAAAIYGGTVLYIMGILAGLFFWGAALGWLAFAIISIMTTKSFPFNMGWWGFVFPLGVLTSCTGMLATELDSSFFRVITMMFSACVFCLWILVAIKTATMVLHGDMFYAPCLRDLRPKEETAGGNRTV</sequence>
<dbReference type="Proteomes" id="UP000016923">
    <property type="component" value="Unassembled WGS sequence"/>
</dbReference>
<reference evidence="12 13" key="1">
    <citation type="journal article" date="2013" name="BMC Genomics">
        <title>The genome and transcriptome of the pine saprophyte Ophiostoma piceae, and a comparison with the bark beetle-associated pine pathogen Grosmannia clavigera.</title>
        <authorList>
            <person name="Haridas S."/>
            <person name="Wang Y."/>
            <person name="Lim L."/>
            <person name="Massoumi Alamouti S."/>
            <person name="Jackman S."/>
            <person name="Docking R."/>
            <person name="Robertson G."/>
            <person name="Birol I."/>
            <person name="Bohlmann J."/>
            <person name="Breuil C."/>
        </authorList>
    </citation>
    <scope>NUCLEOTIDE SEQUENCE [LARGE SCALE GENOMIC DNA]</scope>
    <source>
        <strain evidence="12 13">UAMH 11346</strain>
    </source>
</reference>
<dbReference type="CDD" id="cd09318">
    <property type="entry name" value="TDT_SSU1"/>
    <property type="match status" value="1"/>
</dbReference>
<dbReference type="AlphaFoldDB" id="S3CD91"/>
<dbReference type="FunFam" id="1.50.10.150:FF:000004">
    <property type="entry name" value="Malic acid transporter"/>
    <property type="match status" value="1"/>
</dbReference>
<dbReference type="EMBL" id="KE148146">
    <property type="protein sequence ID" value="EPE09986.1"/>
    <property type="molecule type" value="Genomic_DNA"/>
</dbReference>
<keyword evidence="5 11" id="KW-0812">Transmembrane</keyword>
<evidence type="ECO:0000256" key="6">
    <source>
        <dbReference type="ARBA" id="ARBA00022989"/>
    </source>
</evidence>
<dbReference type="InterPro" id="IPR038665">
    <property type="entry name" value="Voltage-dep_anion_channel_sf"/>
</dbReference>
<keyword evidence="4" id="KW-1003">Cell membrane</keyword>
<dbReference type="PANTHER" id="PTHR31686">
    <property type="match status" value="1"/>
</dbReference>
<keyword evidence="3" id="KW-0813">Transport</keyword>
<dbReference type="InterPro" id="IPR051629">
    <property type="entry name" value="Sulfite_efflux_TDT"/>
</dbReference>
<feature type="region of interest" description="Disordered" evidence="10">
    <location>
        <begin position="1"/>
        <end position="24"/>
    </location>
</feature>
<feature type="transmembrane region" description="Helical" evidence="11">
    <location>
        <begin position="360"/>
        <end position="378"/>
    </location>
</feature>
<gene>
    <name evidence="12" type="ORF">F503_05081</name>
</gene>
<dbReference type="GO" id="GO:0000319">
    <property type="term" value="F:sulfite transmembrane transporter activity"/>
    <property type="evidence" value="ECO:0007669"/>
    <property type="project" value="TreeGrafter"/>
</dbReference>
<keyword evidence="6 11" id="KW-1133">Transmembrane helix</keyword>
<dbReference type="Gene3D" id="1.50.10.150">
    <property type="entry name" value="Voltage-dependent anion channel"/>
    <property type="match status" value="1"/>
</dbReference>
<evidence type="ECO:0000256" key="5">
    <source>
        <dbReference type="ARBA" id="ARBA00022692"/>
    </source>
</evidence>
<evidence type="ECO:0000256" key="9">
    <source>
        <dbReference type="ARBA" id="ARBA00072906"/>
    </source>
</evidence>
<dbReference type="OrthoDB" id="1099at2759"/>
<evidence type="ECO:0000256" key="1">
    <source>
        <dbReference type="ARBA" id="ARBA00004651"/>
    </source>
</evidence>
<evidence type="ECO:0000256" key="8">
    <source>
        <dbReference type="ARBA" id="ARBA00056100"/>
    </source>
</evidence>
<keyword evidence="7 11" id="KW-0472">Membrane</keyword>
<evidence type="ECO:0000313" key="13">
    <source>
        <dbReference type="Proteomes" id="UP000016923"/>
    </source>
</evidence>
<dbReference type="eggNOG" id="ENOG502QT02">
    <property type="taxonomic scope" value="Eukaryota"/>
</dbReference>
<accession>S3CD91</accession>
<feature type="transmembrane region" description="Helical" evidence="11">
    <location>
        <begin position="420"/>
        <end position="445"/>
    </location>
</feature>
<comment type="function">
    <text evidence="8">Sulphite efflux pump required for the secretion of sulphite as a reducing agent. In the presence of sulphite, cystine in keratin is directly cleaved to cysteine and S-sulphocysteine, and thereby, reduced proteins become accessible to hydrolysis by a variety of secreted endo- and exoproteases. Excretion of sulphite mediated by an efflux pump also represents a detoxification pathway for dermatophytes during infection of the epidermal stratum corneum, hair and nails, which are rich in cysteine.</text>
</comment>
<feature type="transmembrane region" description="Helical" evidence="11">
    <location>
        <begin position="157"/>
        <end position="175"/>
    </location>
</feature>
<feature type="transmembrane region" description="Helical" evidence="11">
    <location>
        <begin position="457"/>
        <end position="477"/>
    </location>
</feature>
<feature type="transmembrane region" description="Helical" evidence="11">
    <location>
        <begin position="181"/>
        <end position="205"/>
    </location>
</feature>
<comment type="subcellular location">
    <subcellularLocation>
        <location evidence="1">Cell membrane</location>
        <topology evidence="1">Multi-pass membrane protein</topology>
    </subcellularLocation>
</comment>
<dbReference type="HOGENOM" id="CLU_030057_6_1_1"/>
<feature type="transmembrane region" description="Helical" evidence="11">
    <location>
        <begin position="226"/>
        <end position="244"/>
    </location>
</feature>
<organism evidence="12 13">
    <name type="scientific">Ophiostoma piceae (strain UAMH 11346)</name>
    <name type="common">Sap stain fungus</name>
    <dbReference type="NCBI Taxonomy" id="1262450"/>
    <lineage>
        <taxon>Eukaryota</taxon>
        <taxon>Fungi</taxon>
        <taxon>Dikarya</taxon>
        <taxon>Ascomycota</taxon>
        <taxon>Pezizomycotina</taxon>
        <taxon>Sordariomycetes</taxon>
        <taxon>Sordariomycetidae</taxon>
        <taxon>Ophiostomatales</taxon>
        <taxon>Ophiostomataceae</taxon>
        <taxon>Ophiostoma</taxon>
    </lineage>
</organism>
<evidence type="ECO:0000256" key="11">
    <source>
        <dbReference type="SAM" id="Phobius"/>
    </source>
</evidence>
<evidence type="ECO:0000256" key="4">
    <source>
        <dbReference type="ARBA" id="ARBA00022475"/>
    </source>
</evidence>
<protein>
    <recommendedName>
        <fullName evidence="9">Sulfite efflux pump SSU1</fullName>
    </recommendedName>
</protein>
<evidence type="ECO:0000256" key="3">
    <source>
        <dbReference type="ARBA" id="ARBA00022448"/>
    </source>
</evidence>
<dbReference type="VEuPathDB" id="FungiDB:F503_05081"/>
<dbReference type="OMA" id="LGPNWYA"/>
<proteinExistence type="inferred from homology"/>
<evidence type="ECO:0000313" key="12">
    <source>
        <dbReference type="EMBL" id="EPE09986.1"/>
    </source>
</evidence>
<evidence type="ECO:0000256" key="10">
    <source>
        <dbReference type="SAM" id="MobiDB-lite"/>
    </source>
</evidence>
<comment type="similarity">
    <text evidence="2">Belongs to the tellurite-resistance/dicarboxylate transporter (TDT) family.</text>
</comment>
<dbReference type="GO" id="GO:0005886">
    <property type="term" value="C:plasma membrane"/>
    <property type="evidence" value="ECO:0007669"/>
    <property type="project" value="UniProtKB-SubCell"/>
</dbReference>
<feature type="transmembrane region" description="Helical" evidence="11">
    <location>
        <begin position="483"/>
        <end position="505"/>
    </location>
</feature>
<feature type="region of interest" description="Disordered" evidence="10">
    <location>
        <begin position="36"/>
        <end position="87"/>
    </location>
</feature>